<evidence type="ECO:0000313" key="2">
    <source>
        <dbReference type="Proteomes" id="UP000032545"/>
    </source>
</evidence>
<proteinExistence type="predicted"/>
<reference evidence="1 2" key="2">
    <citation type="journal article" date="2016" name="Genome Announc.">
        <title>Permanent Draft Genome Sequences for Two Variants of Frankia sp. Strain CpI1, the First Frankia Strain Isolated from Root Nodules of Comptonia peregrina.</title>
        <authorList>
            <person name="Oshone R."/>
            <person name="Hurst S.G.IV."/>
            <person name="Abebe-Akele F."/>
            <person name="Simpson S."/>
            <person name="Morris K."/>
            <person name="Thomas W.K."/>
            <person name="Tisa L.S."/>
        </authorList>
    </citation>
    <scope>NUCLEOTIDE SEQUENCE [LARGE SCALE GENOMIC DNA]</scope>
    <source>
        <strain evidence="2">CpI1-S</strain>
    </source>
</reference>
<keyword evidence="2" id="KW-1185">Reference proteome</keyword>
<organism evidence="1 2">
    <name type="scientific">Frankia torreyi</name>
    <dbReference type="NCBI Taxonomy" id="1856"/>
    <lineage>
        <taxon>Bacteria</taxon>
        <taxon>Bacillati</taxon>
        <taxon>Actinomycetota</taxon>
        <taxon>Actinomycetes</taxon>
        <taxon>Frankiales</taxon>
        <taxon>Frankiaceae</taxon>
        <taxon>Frankia</taxon>
    </lineage>
</organism>
<dbReference type="EMBL" id="JYFN01000002">
    <property type="protein sequence ID" value="KJE25136.1"/>
    <property type="molecule type" value="Genomic_DNA"/>
</dbReference>
<name>A0A0D8BLV9_9ACTN</name>
<comment type="caution">
    <text evidence="1">The sequence shown here is derived from an EMBL/GenBank/DDBJ whole genome shotgun (WGS) entry which is preliminary data.</text>
</comment>
<protein>
    <submittedName>
        <fullName evidence="1">Uncharacterized protein</fullName>
    </submittedName>
</protein>
<reference evidence="2" key="1">
    <citation type="submission" date="2015-02" db="EMBL/GenBank/DDBJ databases">
        <title>Draft Genome of Frankia sp. CpI1-S.</title>
        <authorList>
            <person name="Oshone R.T."/>
            <person name="Ngom M."/>
            <person name="Ghodhbane-Gtari F."/>
            <person name="Gtari M."/>
            <person name="Morris K."/>
            <person name="Thomas K."/>
            <person name="Sen A."/>
            <person name="Tisa L.S."/>
        </authorList>
    </citation>
    <scope>NUCLEOTIDE SEQUENCE [LARGE SCALE GENOMIC DNA]</scope>
    <source>
        <strain evidence="2">CpI1-S</strain>
    </source>
</reference>
<accession>A0A0D8BLV9</accession>
<dbReference type="PATRIC" id="fig|1502723.3.peg.299"/>
<gene>
    <name evidence="1" type="ORF">FF36_00269</name>
</gene>
<sequence length="46" mass="4748">MPAGVAEASATWVLDYDVTAIGIVLTLDVPLVALRVVTGHDSPCLP</sequence>
<dbReference type="AlphaFoldDB" id="A0A0D8BLV9"/>
<evidence type="ECO:0000313" key="1">
    <source>
        <dbReference type="EMBL" id="KJE25136.1"/>
    </source>
</evidence>
<dbReference type="Proteomes" id="UP000032545">
    <property type="component" value="Unassembled WGS sequence"/>
</dbReference>